<dbReference type="AlphaFoldDB" id="K1KZ17"/>
<keyword evidence="3" id="KW-1185">Reference proteome</keyword>
<name>K1KZ17_CECL9</name>
<dbReference type="Pfam" id="PF14088">
    <property type="entry name" value="DUF4268"/>
    <property type="match status" value="1"/>
</dbReference>
<evidence type="ECO:0000313" key="2">
    <source>
        <dbReference type="EMBL" id="EKB49420.1"/>
    </source>
</evidence>
<reference evidence="2 3" key="1">
    <citation type="journal article" date="2012" name="J. Bacteriol.">
        <title>Draft Genome Sequence of Cecembia lonarensis Strain LW9T, Isolated from Lonar Lake, a Haloalkaline Lake in India.</title>
        <authorList>
            <person name="Shivaji S."/>
            <person name="Ara S."/>
            <person name="Singh A."/>
            <person name="Pinnaka A.K."/>
        </authorList>
    </citation>
    <scope>NUCLEOTIDE SEQUENCE [LARGE SCALE GENOMIC DNA]</scope>
    <source>
        <strain evidence="2 3">LW9</strain>
    </source>
</reference>
<dbReference type="RefSeq" id="WP_009185019.1">
    <property type="nucleotide sequence ID" value="NZ_AMGM01000026.1"/>
</dbReference>
<gene>
    <name evidence="2" type="ORF">B879_01989</name>
</gene>
<dbReference type="EMBL" id="AMGM01000026">
    <property type="protein sequence ID" value="EKB49420.1"/>
    <property type="molecule type" value="Genomic_DNA"/>
</dbReference>
<accession>K1KZ17</accession>
<dbReference type="PATRIC" id="fig|1225176.3.peg.2122"/>
<evidence type="ECO:0000259" key="1">
    <source>
        <dbReference type="Pfam" id="PF14088"/>
    </source>
</evidence>
<organism evidence="2 3">
    <name type="scientific">Cecembia lonarensis (strain CCUG 58316 / KCTC 22772 / LW9)</name>
    <dbReference type="NCBI Taxonomy" id="1225176"/>
    <lineage>
        <taxon>Bacteria</taxon>
        <taxon>Pseudomonadati</taxon>
        <taxon>Bacteroidota</taxon>
        <taxon>Cytophagia</taxon>
        <taxon>Cytophagales</taxon>
        <taxon>Cyclobacteriaceae</taxon>
        <taxon>Cecembia</taxon>
    </lineage>
</organism>
<dbReference type="InterPro" id="IPR025364">
    <property type="entry name" value="DUF4268"/>
</dbReference>
<dbReference type="Proteomes" id="UP000004478">
    <property type="component" value="Unassembled WGS sequence"/>
</dbReference>
<protein>
    <recommendedName>
        <fullName evidence="1">DUF4268 domain-containing protein</fullName>
    </recommendedName>
</protein>
<dbReference type="OrthoDB" id="1467516at2"/>
<comment type="caution">
    <text evidence="2">The sequence shown here is derived from an EMBL/GenBank/DDBJ whole genome shotgun (WGS) entry which is preliminary data.</text>
</comment>
<evidence type="ECO:0000313" key="3">
    <source>
        <dbReference type="Proteomes" id="UP000004478"/>
    </source>
</evidence>
<sequence length="152" mass="17996">MYSRAEKSKIRKDFWTTFGQYMKPVPNAEGLRTNWQNYKTGVKDIYFRMKAERECAAIGIEITHADEELQQLFYEQFEEFKVILEAELGEIWNWKLHGQDEFGKTISYIEKVKAGVNVMEPNDWPDIISFLKPRIIALDAFWSNMKPAFEEL</sequence>
<feature type="domain" description="DUF4268" evidence="1">
    <location>
        <begin position="10"/>
        <end position="145"/>
    </location>
</feature>
<proteinExistence type="predicted"/>